<evidence type="ECO:0000313" key="3">
    <source>
        <dbReference type="Proteomes" id="UP001148299"/>
    </source>
</evidence>
<evidence type="ECO:0000313" key="2">
    <source>
        <dbReference type="EMBL" id="KAJ5350491.1"/>
    </source>
</evidence>
<gene>
    <name evidence="2" type="ORF">N7541_008218</name>
</gene>
<feature type="region of interest" description="Disordered" evidence="1">
    <location>
        <begin position="1"/>
        <end position="424"/>
    </location>
</feature>
<evidence type="ECO:0008006" key="4">
    <source>
        <dbReference type="Google" id="ProtNLM"/>
    </source>
</evidence>
<dbReference type="AlphaFoldDB" id="A0A9W9QYN7"/>
<feature type="compositionally biased region" description="Basic residues" evidence="1">
    <location>
        <begin position="66"/>
        <end position="81"/>
    </location>
</feature>
<feature type="compositionally biased region" description="Basic and acidic residues" evidence="1">
    <location>
        <begin position="1"/>
        <end position="24"/>
    </location>
</feature>
<feature type="compositionally biased region" description="Pro residues" evidence="1">
    <location>
        <begin position="322"/>
        <end position="335"/>
    </location>
</feature>
<proteinExistence type="predicted"/>
<feature type="compositionally biased region" description="Polar residues" evidence="1">
    <location>
        <begin position="114"/>
        <end position="123"/>
    </location>
</feature>
<feature type="compositionally biased region" description="Low complexity" evidence="1">
    <location>
        <begin position="204"/>
        <end position="220"/>
    </location>
</feature>
<dbReference type="EMBL" id="JAPZBR010000006">
    <property type="protein sequence ID" value="KAJ5350491.1"/>
    <property type="molecule type" value="Genomic_DNA"/>
</dbReference>
<name>A0A9W9QYN7_PENBR</name>
<evidence type="ECO:0000256" key="1">
    <source>
        <dbReference type="SAM" id="MobiDB-lite"/>
    </source>
</evidence>
<organism evidence="2 3">
    <name type="scientific">Penicillium brevicompactum</name>
    <dbReference type="NCBI Taxonomy" id="5074"/>
    <lineage>
        <taxon>Eukaryota</taxon>
        <taxon>Fungi</taxon>
        <taxon>Dikarya</taxon>
        <taxon>Ascomycota</taxon>
        <taxon>Pezizomycotina</taxon>
        <taxon>Eurotiomycetes</taxon>
        <taxon>Eurotiomycetidae</taxon>
        <taxon>Eurotiales</taxon>
        <taxon>Aspergillaceae</taxon>
        <taxon>Penicillium</taxon>
    </lineage>
</organism>
<protein>
    <recommendedName>
        <fullName evidence="4">Serine/arginine repetitive matrix protein 1</fullName>
    </recommendedName>
</protein>
<feature type="compositionally biased region" description="Basic residues" evidence="1">
    <location>
        <begin position="36"/>
        <end position="50"/>
    </location>
</feature>
<keyword evidence="3" id="KW-1185">Reference proteome</keyword>
<reference evidence="2" key="1">
    <citation type="submission" date="2022-12" db="EMBL/GenBank/DDBJ databases">
        <authorList>
            <person name="Petersen C."/>
        </authorList>
    </citation>
    <scope>NUCLEOTIDE SEQUENCE</scope>
    <source>
        <strain evidence="2">IBT 35675</strain>
    </source>
</reference>
<dbReference type="Proteomes" id="UP001148299">
    <property type="component" value="Unassembled WGS sequence"/>
</dbReference>
<feature type="compositionally biased region" description="Basic and acidic residues" evidence="1">
    <location>
        <begin position="278"/>
        <end position="287"/>
    </location>
</feature>
<sequence length="511" mass="56741">MDWDRRRFEDRRGGESYRPAERTGRSPSRGYEIRRRSPPRTRSPRPRSRSRPQADTWVPPSNRGYGRPRSRSPPPYRRRSRTPPTRTFGPTSYDRRRSPPRRFSPRRDERMRSPPQSWRSKSPYSDGRSRDASCARTSPRRPRDTTPSSQTFRPARRDPPTGPSIDKFSRPPSPRALPDTSLPQGPSHAPRREHISDGVSHNRTSSPPKLTSPPTTLALSGSEPRRSPLGAEEPNFIPQGPRARSPIHPIPPSRFSKPASRSPHLDQHQDSDAPLPPKRIDHDDRDAMTPPSLDQGQPPPSGPRMSGSVPTQPKNHSAGPVSQPPSGPYQGPRPPSHQHRASPNVSMLSAPTRPRRGPSSREPWTGPPSSRRGSAALSHGPPVGPRASFSPPTAGGGGFRQSTPRQPSVSTPQPSTHRGPNYLAGVSALIPEGKSFSNFLDPAVEKRLCQLETDREKLLEQIAETQRTKRVELRDWDRLDRESAICALKSELAEGHLQRMADESIGGGILF</sequence>
<feature type="compositionally biased region" description="Low complexity" evidence="1">
    <location>
        <begin position="82"/>
        <end position="92"/>
    </location>
</feature>
<accession>A0A9W9QYN7</accession>
<comment type="caution">
    <text evidence="2">The sequence shown here is derived from an EMBL/GenBank/DDBJ whole genome shotgun (WGS) entry which is preliminary data.</text>
</comment>
<reference evidence="2" key="2">
    <citation type="journal article" date="2023" name="IMA Fungus">
        <title>Comparative genomic study of the Penicillium genus elucidates a diverse pangenome and 15 lateral gene transfer events.</title>
        <authorList>
            <person name="Petersen C."/>
            <person name="Sorensen T."/>
            <person name="Nielsen M.R."/>
            <person name="Sondergaard T.E."/>
            <person name="Sorensen J.L."/>
            <person name="Fitzpatrick D.A."/>
            <person name="Frisvad J.C."/>
            <person name="Nielsen K.L."/>
        </authorList>
    </citation>
    <scope>NUCLEOTIDE SEQUENCE</scope>
    <source>
        <strain evidence="2">IBT 35675</strain>
    </source>
</reference>
<feature type="compositionally biased region" description="Polar residues" evidence="1">
    <location>
        <begin position="400"/>
        <end position="418"/>
    </location>
</feature>